<protein>
    <recommendedName>
        <fullName evidence="2">TF-B3 domain-containing protein</fullName>
    </recommendedName>
</protein>
<feature type="compositionally biased region" description="Acidic residues" evidence="1">
    <location>
        <begin position="152"/>
        <end position="169"/>
    </location>
</feature>
<comment type="caution">
    <text evidence="3">The sequence shown here is derived from an EMBL/GenBank/DDBJ whole genome shotgun (WGS) entry which is preliminary data.</text>
</comment>
<dbReference type="SMART" id="SM01019">
    <property type="entry name" value="B3"/>
    <property type="match status" value="4"/>
</dbReference>
<feature type="domain" description="TF-B3" evidence="2">
    <location>
        <begin position="14"/>
        <end position="107"/>
    </location>
</feature>
<evidence type="ECO:0000256" key="1">
    <source>
        <dbReference type="SAM" id="MobiDB-lite"/>
    </source>
</evidence>
<dbReference type="EMBL" id="PNBA02000013">
    <property type="protein sequence ID" value="KAG6403670.1"/>
    <property type="molecule type" value="Genomic_DNA"/>
</dbReference>
<dbReference type="Pfam" id="PF02362">
    <property type="entry name" value="B3"/>
    <property type="match status" value="1"/>
</dbReference>
<keyword evidence="4" id="KW-1185">Reference proteome</keyword>
<dbReference type="PANTHER" id="PTHR31920">
    <property type="entry name" value="B3 DOMAIN-CONTAINING"/>
    <property type="match status" value="1"/>
</dbReference>
<reference evidence="3" key="2">
    <citation type="submission" date="2020-08" db="EMBL/GenBank/DDBJ databases">
        <title>Plant Genome Project.</title>
        <authorList>
            <person name="Zhang R.-G."/>
        </authorList>
    </citation>
    <scope>NUCLEOTIDE SEQUENCE</scope>
    <source>
        <strain evidence="3">Huo1</strain>
        <tissue evidence="3">Leaf</tissue>
    </source>
</reference>
<dbReference type="InterPro" id="IPR050655">
    <property type="entry name" value="Plant_B3_domain"/>
</dbReference>
<reference evidence="3" key="1">
    <citation type="submission" date="2018-01" db="EMBL/GenBank/DDBJ databases">
        <authorList>
            <person name="Mao J.F."/>
        </authorList>
    </citation>
    <scope>NUCLEOTIDE SEQUENCE</scope>
    <source>
        <strain evidence="3">Huo1</strain>
        <tissue evidence="3">Leaf</tissue>
    </source>
</reference>
<dbReference type="OrthoDB" id="623918at2759"/>
<proteinExistence type="predicted"/>
<dbReference type="InterPro" id="IPR003340">
    <property type="entry name" value="B3_DNA-bd"/>
</dbReference>
<feature type="region of interest" description="Disordered" evidence="1">
    <location>
        <begin position="131"/>
        <end position="169"/>
    </location>
</feature>
<evidence type="ECO:0000259" key="2">
    <source>
        <dbReference type="PROSITE" id="PS50863"/>
    </source>
</evidence>
<dbReference type="PANTHER" id="PTHR31920:SF132">
    <property type="entry name" value="TF-B3 DOMAIN-CONTAINING PROTEIN"/>
    <property type="match status" value="1"/>
</dbReference>
<gene>
    <name evidence="3" type="ORF">SASPL_135898</name>
</gene>
<dbReference type="AlphaFoldDB" id="A0A8X8X0L8"/>
<evidence type="ECO:0000313" key="3">
    <source>
        <dbReference type="EMBL" id="KAG6403670.1"/>
    </source>
</evidence>
<feature type="domain" description="TF-B3" evidence="2">
    <location>
        <begin position="175"/>
        <end position="269"/>
    </location>
</feature>
<dbReference type="Proteomes" id="UP000298416">
    <property type="component" value="Unassembled WGS sequence"/>
</dbReference>
<name>A0A8X8X0L8_SALSN</name>
<sequence length="535" mass="61388">MADDDPLVAYHRLPSFIKVFSGGRNKDELRFPPQWVAEHGDDLPFDCRLVMPNGSRWQVRLLKIASGCHFCVGWPEFWRGNNISHGEILTFTLVDVGIFHVKSYKSGTGCPPRGDLDCQYLVNLSELAEEDDDEEIYNPDFDSSDDYAPSDVEPESAEDSEYDDDRGALDDDEYPTWTLKLTKSNIKCTIEIPTDFWNLHASAAPQQNVVHFLVDGHTWRLFLKHSQGRIWIKHGWRRFKEANALFPGVRCHFKLVDAQDIQFYVWGRMPINVLADAKPRATSIQIAMADEDPDYQTLPAFMKRLPPEFVGIHGHDLPFDCRLVWPNGIRYRVRILKLDNGFYFTSEWRDFVRATGVVHGDHLIFTLVGVGIFNVRRFDMATNCAPQGDVDVVENDDVEGSYSADIDTSDDYVPSDIESETTVDDDYVDDSRVLNIDGFPTFVISLTPTNINRSLEIPYGFWQCHIPMGAIQAGVRLVTDEGLWLCTLKHNSRKIWVKHGWARFKQENNLVEGVRCHFMLVDAFNVQFHVWFDRP</sequence>
<dbReference type="CDD" id="cd10017">
    <property type="entry name" value="B3_DNA"/>
    <property type="match status" value="2"/>
</dbReference>
<accession>A0A8X8X0L8</accession>
<dbReference type="PROSITE" id="PS50863">
    <property type="entry name" value="B3"/>
    <property type="match status" value="2"/>
</dbReference>
<feature type="compositionally biased region" description="Acidic residues" evidence="1">
    <location>
        <begin position="131"/>
        <end position="145"/>
    </location>
</feature>
<evidence type="ECO:0000313" key="4">
    <source>
        <dbReference type="Proteomes" id="UP000298416"/>
    </source>
</evidence>
<dbReference type="GO" id="GO:0003677">
    <property type="term" value="F:DNA binding"/>
    <property type="evidence" value="ECO:0007669"/>
    <property type="project" value="InterPro"/>
</dbReference>
<organism evidence="3">
    <name type="scientific">Salvia splendens</name>
    <name type="common">Scarlet sage</name>
    <dbReference type="NCBI Taxonomy" id="180675"/>
    <lineage>
        <taxon>Eukaryota</taxon>
        <taxon>Viridiplantae</taxon>
        <taxon>Streptophyta</taxon>
        <taxon>Embryophyta</taxon>
        <taxon>Tracheophyta</taxon>
        <taxon>Spermatophyta</taxon>
        <taxon>Magnoliopsida</taxon>
        <taxon>eudicotyledons</taxon>
        <taxon>Gunneridae</taxon>
        <taxon>Pentapetalae</taxon>
        <taxon>asterids</taxon>
        <taxon>lamiids</taxon>
        <taxon>Lamiales</taxon>
        <taxon>Lamiaceae</taxon>
        <taxon>Nepetoideae</taxon>
        <taxon>Mentheae</taxon>
        <taxon>Salviinae</taxon>
        <taxon>Salvia</taxon>
        <taxon>Salvia subgen. Calosphace</taxon>
        <taxon>core Calosphace</taxon>
    </lineage>
</organism>